<dbReference type="RefSeq" id="WP_366924811.1">
    <property type="nucleotide sequence ID" value="NZ_CP121694.1"/>
</dbReference>
<sequence length="311" mass="34429">MEFYHRSVMLQECMELLKIKPNGIYFDCTLGGGGHGEAIAEKLNDQGLLVGLDQDEDALEAAEGRLQQYSDKVKIVRSNFRYLGQVAADLGITQIDGFLFDLGISSYQVDQADRGFSYQQEAPLDMRMDKQQVTNAGTLVNELSEAHLAEIIKNYGEERWAARIASFIVNFRANQHIETTTQLVDIIKKAIPAGARKAGPHPAKRTFQALRIAVNSELDVISEALKQGVGLLSPRGRIVVISFHSLEDRIVKQTFRDMAQSCKCPPGFPVCTCGVQKQVRIVTSKPVIPSEEEVNANPRARSAKVRAAEKL</sequence>
<keyword evidence="4 6" id="KW-0808">Transferase</keyword>
<evidence type="ECO:0000256" key="5">
    <source>
        <dbReference type="ARBA" id="ARBA00022691"/>
    </source>
</evidence>
<accession>A0AAU0UP43</accession>
<feature type="binding site" evidence="6">
    <location>
        <position position="53"/>
    </location>
    <ligand>
        <name>S-adenosyl-L-methionine</name>
        <dbReference type="ChEBI" id="CHEBI:59789"/>
    </ligand>
</feature>
<feature type="binding site" evidence="6">
    <location>
        <position position="80"/>
    </location>
    <ligand>
        <name>S-adenosyl-L-methionine</name>
        <dbReference type="ChEBI" id="CHEBI:59789"/>
    </ligand>
</feature>
<feature type="binding site" evidence="6">
    <location>
        <position position="101"/>
    </location>
    <ligand>
        <name>S-adenosyl-L-methionine</name>
        <dbReference type="ChEBI" id="CHEBI:59789"/>
    </ligand>
</feature>
<dbReference type="PANTHER" id="PTHR11265">
    <property type="entry name" value="S-ADENOSYL-METHYLTRANSFERASE MRAW"/>
    <property type="match status" value="1"/>
</dbReference>
<dbReference type="SUPFAM" id="SSF81799">
    <property type="entry name" value="Putative methyltransferase TM0872, insert domain"/>
    <property type="match status" value="1"/>
</dbReference>
<dbReference type="PANTHER" id="PTHR11265:SF0">
    <property type="entry name" value="12S RRNA N4-METHYLCYTIDINE METHYLTRANSFERASE"/>
    <property type="match status" value="1"/>
</dbReference>
<evidence type="ECO:0000256" key="4">
    <source>
        <dbReference type="ARBA" id="ARBA00022679"/>
    </source>
</evidence>
<dbReference type="SUPFAM" id="SSF53335">
    <property type="entry name" value="S-adenosyl-L-methionine-dependent methyltransferases"/>
    <property type="match status" value="1"/>
</dbReference>
<dbReference type="Proteomes" id="UP001329915">
    <property type="component" value="Chromosome"/>
</dbReference>
<comment type="function">
    <text evidence="6">Specifically methylates the N4 position of cytidine in position 1402 (C1402) of 16S rRNA.</text>
</comment>
<keyword evidence="3 6" id="KW-0489">Methyltransferase</keyword>
<organism evidence="8 9">
    <name type="scientific">Metallumcola ferriviriculae</name>
    <dbReference type="NCBI Taxonomy" id="3039180"/>
    <lineage>
        <taxon>Bacteria</taxon>
        <taxon>Bacillati</taxon>
        <taxon>Bacillota</taxon>
        <taxon>Clostridia</taxon>
        <taxon>Neomoorellales</taxon>
        <taxon>Desulfitibacteraceae</taxon>
        <taxon>Metallumcola</taxon>
    </lineage>
</organism>
<name>A0AAU0UP43_9FIRM</name>
<dbReference type="Gene3D" id="1.10.150.170">
    <property type="entry name" value="Putative methyltransferase TM0872, insert domain"/>
    <property type="match status" value="1"/>
</dbReference>
<evidence type="ECO:0000313" key="8">
    <source>
        <dbReference type="EMBL" id="WRO21991.1"/>
    </source>
</evidence>
<dbReference type="PIRSF" id="PIRSF004486">
    <property type="entry name" value="MraW"/>
    <property type="match status" value="1"/>
</dbReference>
<dbReference type="Pfam" id="PF01795">
    <property type="entry name" value="Methyltransf_5"/>
    <property type="match status" value="1"/>
</dbReference>
<comment type="catalytic activity">
    <reaction evidence="6">
        <text>cytidine(1402) in 16S rRNA + S-adenosyl-L-methionine = N(4)-methylcytidine(1402) in 16S rRNA + S-adenosyl-L-homocysteine + H(+)</text>
        <dbReference type="Rhea" id="RHEA:42928"/>
        <dbReference type="Rhea" id="RHEA-COMP:10286"/>
        <dbReference type="Rhea" id="RHEA-COMP:10287"/>
        <dbReference type="ChEBI" id="CHEBI:15378"/>
        <dbReference type="ChEBI" id="CHEBI:57856"/>
        <dbReference type="ChEBI" id="CHEBI:59789"/>
        <dbReference type="ChEBI" id="CHEBI:74506"/>
        <dbReference type="ChEBI" id="CHEBI:82748"/>
        <dbReference type="EC" id="2.1.1.199"/>
    </reaction>
</comment>
<evidence type="ECO:0000256" key="7">
    <source>
        <dbReference type="SAM" id="Coils"/>
    </source>
</evidence>
<feature type="binding site" evidence="6">
    <location>
        <position position="108"/>
    </location>
    <ligand>
        <name>S-adenosyl-L-methionine</name>
        <dbReference type="ChEBI" id="CHEBI:59789"/>
    </ligand>
</feature>
<keyword evidence="6" id="KW-0963">Cytoplasm</keyword>
<dbReference type="GO" id="GO:0070475">
    <property type="term" value="P:rRNA base methylation"/>
    <property type="evidence" value="ECO:0007669"/>
    <property type="project" value="UniProtKB-UniRule"/>
</dbReference>
<evidence type="ECO:0000256" key="2">
    <source>
        <dbReference type="ARBA" id="ARBA00022552"/>
    </source>
</evidence>
<feature type="coiled-coil region" evidence="7">
    <location>
        <begin position="52"/>
        <end position="79"/>
    </location>
</feature>
<evidence type="ECO:0000313" key="9">
    <source>
        <dbReference type="Proteomes" id="UP001329915"/>
    </source>
</evidence>
<dbReference type="HAMAP" id="MF_01007">
    <property type="entry name" value="16SrRNA_methyltr_H"/>
    <property type="match status" value="1"/>
</dbReference>
<evidence type="ECO:0000256" key="6">
    <source>
        <dbReference type="HAMAP-Rule" id="MF_01007"/>
    </source>
</evidence>
<comment type="subcellular location">
    <subcellularLocation>
        <location evidence="6">Cytoplasm</location>
    </subcellularLocation>
</comment>
<dbReference type="KEGG" id="dbc:MFMK1_001812"/>
<dbReference type="AlphaFoldDB" id="A0AAU0UP43"/>
<dbReference type="EC" id="2.1.1.199" evidence="6"/>
<dbReference type="InterPro" id="IPR029063">
    <property type="entry name" value="SAM-dependent_MTases_sf"/>
</dbReference>
<gene>
    <name evidence="6 8" type="primary">rsmH</name>
    <name evidence="8" type="ORF">MFMK1_001812</name>
</gene>
<keyword evidence="9" id="KW-1185">Reference proteome</keyword>
<dbReference type="EMBL" id="CP121694">
    <property type="protein sequence ID" value="WRO21991.1"/>
    <property type="molecule type" value="Genomic_DNA"/>
</dbReference>
<comment type="similarity">
    <text evidence="1 6">Belongs to the methyltransferase superfamily. RsmH family.</text>
</comment>
<dbReference type="GO" id="GO:0071424">
    <property type="term" value="F:rRNA (cytosine-N4-)-methyltransferase activity"/>
    <property type="evidence" value="ECO:0007669"/>
    <property type="project" value="UniProtKB-UniRule"/>
</dbReference>
<evidence type="ECO:0000256" key="3">
    <source>
        <dbReference type="ARBA" id="ARBA00022603"/>
    </source>
</evidence>
<evidence type="ECO:0000256" key="1">
    <source>
        <dbReference type="ARBA" id="ARBA00010396"/>
    </source>
</evidence>
<keyword evidence="2 6" id="KW-0698">rRNA processing</keyword>
<reference evidence="8 9" key="1">
    <citation type="submission" date="2023-04" db="EMBL/GenBank/DDBJ databases">
        <authorList>
            <person name="Hsu D."/>
        </authorList>
    </citation>
    <scope>NUCLEOTIDE SEQUENCE [LARGE SCALE GENOMIC DNA]</scope>
    <source>
        <strain evidence="8 9">MK1</strain>
    </source>
</reference>
<dbReference type="InterPro" id="IPR023397">
    <property type="entry name" value="SAM-dep_MeTrfase_MraW_recog"/>
</dbReference>
<dbReference type="NCBIfam" id="TIGR00006">
    <property type="entry name" value="16S rRNA (cytosine(1402)-N(4))-methyltransferase RsmH"/>
    <property type="match status" value="1"/>
</dbReference>
<dbReference type="Gene3D" id="3.40.50.150">
    <property type="entry name" value="Vaccinia Virus protein VP39"/>
    <property type="match status" value="1"/>
</dbReference>
<keyword evidence="7" id="KW-0175">Coiled coil</keyword>
<protein>
    <recommendedName>
        <fullName evidence="6">Ribosomal RNA small subunit methyltransferase H</fullName>
        <ecNumber evidence="6">2.1.1.199</ecNumber>
    </recommendedName>
    <alternativeName>
        <fullName evidence="6">16S rRNA m(4)C1402 methyltransferase</fullName>
    </alternativeName>
    <alternativeName>
        <fullName evidence="6">rRNA (cytosine-N(4)-)-methyltransferase RsmH</fullName>
    </alternativeName>
</protein>
<dbReference type="GO" id="GO:0005737">
    <property type="term" value="C:cytoplasm"/>
    <property type="evidence" value="ECO:0007669"/>
    <property type="project" value="UniProtKB-SubCell"/>
</dbReference>
<proteinExistence type="inferred from homology"/>
<keyword evidence="5 6" id="KW-0949">S-adenosyl-L-methionine</keyword>
<feature type="binding site" evidence="6">
    <location>
        <begin position="33"/>
        <end position="35"/>
    </location>
    <ligand>
        <name>S-adenosyl-L-methionine</name>
        <dbReference type="ChEBI" id="CHEBI:59789"/>
    </ligand>
</feature>
<dbReference type="InterPro" id="IPR002903">
    <property type="entry name" value="RsmH"/>
</dbReference>